<dbReference type="Proteomes" id="UP000242814">
    <property type="component" value="Unassembled WGS sequence"/>
</dbReference>
<evidence type="ECO:0000256" key="1">
    <source>
        <dbReference type="SAM" id="MobiDB-lite"/>
    </source>
</evidence>
<dbReference type="AlphaFoldDB" id="A0A1D2JKT0"/>
<sequence>MYSELRKQAQASGMDSNWSLGTLDTQSFAPDRGRLSSVPYLTRHHSWVPGHLPWQDARNIFLRVEKISKKRSLAKPGSDPLNKADLKYLGRYVGRGS</sequence>
<proteinExistence type="predicted"/>
<gene>
    <name evidence="2" type="ORF">ACO22_01720</name>
</gene>
<dbReference type="EMBL" id="LZYO01000045">
    <property type="protein sequence ID" value="ODH40021.1"/>
    <property type="molecule type" value="Genomic_DNA"/>
</dbReference>
<dbReference type="VEuPathDB" id="FungiDB:PADG_07997"/>
<comment type="caution">
    <text evidence="2">The sequence shown here is derived from an EMBL/GenBank/DDBJ whole genome shotgun (WGS) entry which is preliminary data.</text>
</comment>
<feature type="region of interest" description="Disordered" evidence="1">
    <location>
        <begin position="1"/>
        <end position="31"/>
    </location>
</feature>
<organism evidence="2 3">
    <name type="scientific">Paracoccidioides brasiliensis</name>
    <dbReference type="NCBI Taxonomy" id="121759"/>
    <lineage>
        <taxon>Eukaryota</taxon>
        <taxon>Fungi</taxon>
        <taxon>Dikarya</taxon>
        <taxon>Ascomycota</taxon>
        <taxon>Pezizomycotina</taxon>
        <taxon>Eurotiomycetes</taxon>
        <taxon>Eurotiomycetidae</taxon>
        <taxon>Onygenales</taxon>
        <taxon>Ajellomycetaceae</taxon>
        <taxon>Paracoccidioides</taxon>
    </lineage>
</organism>
<name>A0A1D2JKT0_PARBR</name>
<accession>A0A1D2JKT0</accession>
<feature type="compositionally biased region" description="Polar residues" evidence="1">
    <location>
        <begin position="9"/>
        <end position="28"/>
    </location>
</feature>
<evidence type="ECO:0000313" key="3">
    <source>
        <dbReference type="Proteomes" id="UP000242814"/>
    </source>
</evidence>
<evidence type="ECO:0000313" key="2">
    <source>
        <dbReference type="EMBL" id="ODH40021.1"/>
    </source>
</evidence>
<protein>
    <submittedName>
        <fullName evidence="2">Uncharacterized protein</fullName>
    </submittedName>
</protein>
<reference evidence="2 3" key="1">
    <citation type="submission" date="2016-06" db="EMBL/GenBank/DDBJ databases">
        <authorList>
            <person name="Kjaerup R.B."/>
            <person name="Dalgaard T.S."/>
            <person name="Juul-Madsen H.R."/>
        </authorList>
    </citation>
    <scope>NUCLEOTIDE SEQUENCE [LARGE SCALE GENOMIC DNA]</scope>
    <source>
        <strain evidence="2 3">Pb300</strain>
    </source>
</reference>
<dbReference type="VEuPathDB" id="FungiDB:PABG_06537"/>